<name>A0A918D4N3_9ACTN</name>
<dbReference type="InterPro" id="IPR013517">
    <property type="entry name" value="FG-GAP"/>
</dbReference>
<reference evidence="2 3" key="1">
    <citation type="journal article" date="2014" name="Int. J. Syst. Evol. Microbiol.">
        <title>Complete genome sequence of Corynebacterium casei LMG S-19264T (=DSM 44701T), isolated from a smear-ripened cheese.</title>
        <authorList>
            <consortium name="US DOE Joint Genome Institute (JGI-PGF)"/>
            <person name="Walter F."/>
            <person name="Albersmeier A."/>
            <person name="Kalinowski J."/>
            <person name="Ruckert C."/>
        </authorList>
    </citation>
    <scope>NUCLEOTIDE SEQUENCE [LARGE SCALE GENOMIC DNA]</scope>
    <source>
        <strain evidence="2 3">CGMCC 4.7111</strain>
    </source>
</reference>
<evidence type="ECO:0000256" key="1">
    <source>
        <dbReference type="ARBA" id="ARBA00022729"/>
    </source>
</evidence>
<dbReference type="RefSeq" id="WP_189187039.1">
    <property type="nucleotide sequence ID" value="NZ_BMMM01000006.1"/>
</dbReference>
<protein>
    <recommendedName>
        <fullName evidence="4">VCBS repeat-containing protein</fullName>
    </recommendedName>
</protein>
<gene>
    <name evidence="2" type="ORF">GCM10011579_036430</name>
</gene>
<sequence length="1062" mass="111042">MGRHALRRGGPTALVSALTVAVVAGTITLFSGTPDGGGAAQAATTAASTTGTTEIVLDDPRLDTPRSDRLLAAGETGFLHRQANVAGLLWTDYDDGSTVTIEGPSGVYKPTTTTCYDISMRCASGMYGQAVDTVALPHATYGDPVSLWTPDGGALRTVDLRQSADYVGTYGNTLVTVEWNGVVDAEQLDGYWLHLVDLVDGEQRDRVVTGYPTDGSWNVSTPRTGDENGFLLAYAVHDANTGVDTYTVSYIDFATAQFTPVFTGLESEPELVLTDDRVGWYTAAGGLHLKSRADLTAEETVPVAAGATTGGYPTLVGDWLVLTTSSGVTSVSLSDSSTRTLLTKAYGTPLATPDGDALVTGGTSTSDWWIQRVTPGADGAPQLEKLFKVAPYENTKTGLALSRGSLRVAEDNPSSASDTTSWRTIDNVGGQLTATPATENGSISAKCPYTGTTCSAMWGNLGNGPRDVYLDTYYDGDEGGSGLSNADRLVAIGANPLEFHTEKGAIVDVSDNYAVYNSGGSTPMQYVGEFGQGQRLKRSIRAAALNGPTLWSANTTAGQLISYSLITDKTLATVTVPGLACVPSELQAAGRWIYWACGTDSAGVYDSKAGTSRSVTPGDVLLGDGFTVRHDHATDQLVLTEAATGTTRVLASGVPDTGMAADRRYRWTVDEYTGLVAWVGAYEQTHVATTGIAPSAVTSFETQVPSYVDPNTPFVGSWLLSRPVTSWSVTFTSVQSGANGKATFTVTGGASAARVSTNWYGKTASGSYFPTGHFTWTLKATGRGTSTATTVASGDGFLSRGVAVRHDFTSPDGPDGRGDLLTLNSSGGLTFHSGTGTGKFNSKYTGTGWATTITAIPFGDLNGDRCNDVLVRYSSGALRLYKPGCGKAVTPSTSYTTLATSGWTQYNALTSPGDVSGDGRPDLIARNASTGTVYLYKGTSDGKLAARVKLYDSWKGYKKIVGVGDITGDGKADLLAQDTANTLYRYDGKGDGTFAARAKVFTDWGGSYNAVVGVGDITDDGKADLVSRDTSGNLYRNSGDGRGSFGSRTAIATGWGGYRSLS</sequence>
<accession>A0A918D4N3</accession>
<dbReference type="Gene3D" id="2.130.10.130">
    <property type="entry name" value="Integrin alpha, N-terminal"/>
    <property type="match status" value="1"/>
</dbReference>
<proteinExistence type="predicted"/>
<evidence type="ECO:0000313" key="2">
    <source>
        <dbReference type="EMBL" id="GGN65709.1"/>
    </source>
</evidence>
<organism evidence="2 3">
    <name type="scientific">Streptomyces albiflavescens</name>
    <dbReference type="NCBI Taxonomy" id="1623582"/>
    <lineage>
        <taxon>Bacteria</taxon>
        <taxon>Bacillati</taxon>
        <taxon>Actinomycetota</taxon>
        <taxon>Actinomycetes</taxon>
        <taxon>Kitasatosporales</taxon>
        <taxon>Streptomycetaceae</taxon>
        <taxon>Streptomyces</taxon>
    </lineage>
</organism>
<dbReference type="Proteomes" id="UP000600365">
    <property type="component" value="Unassembled WGS sequence"/>
</dbReference>
<dbReference type="EMBL" id="BMMM01000006">
    <property type="protein sequence ID" value="GGN65709.1"/>
    <property type="molecule type" value="Genomic_DNA"/>
</dbReference>
<dbReference type="AlphaFoldDB" id="A0A918D4N3"/>
<dbReference type="PANTHER" id="PTHR44103:SF1">
    <property type="entry name" value="PROPROTEIN CONVERTASE P"/>
    <property type="match status" value="1"/>
</dbReference>
<dbReference type="PANTHER" id="PTHR44103">
    <property type="entry name" value="PROPROTEIN CONVERTASE P"/>
    <property type="match status" value="1"/>
</dbReference>
<dbReference type="InterPro" id="IPR028994">
    <property type="entry name" value="Integrin_alpha_N"/>
</dbReference>
<keyword evidence="3" id="KW-1185">Reference proteome</keyword>
<evidence type="ECO:0008006" key="4">
    <source>
        <dbReference type="Google" id="ProtNLM"/>
    </source>
</evidence>
<dbReference type="SUPFAM" id="SSF69318">
    <property type="entry name" value="Integrin alpha N-terminal domain"/>
    <property type="match status" value="1"/>
</dbReference>
<dbReference type="Pfam" id="PF13517">
    <property type="entry name" value="FG-GAP_3"/>
    <property type="match status" value="1"/>
</dbReference>
<keyword evidence="1" id="KW-0732">Signal</keyword>
<comment type="caution">
    <text evidence="2">The sequence shown here is derived from an EMBL/GenBank/DDBJ whole genome shotgun (WGS) entry which is preliminary data.</text>
</comment>
<evidence type="ECO:0000313" key="3">
    <source>
        <dbReference type="Proteomes" id="UP000600365"/>
    </source>
</evidence>